<comment type="caution">
    <text evidence="5">The sequence shown here is derived from an EMBL/GenBank/DDBJ whole genome shotgun (WGS) entry which is preliminary data.</text>
</comment>
<dbReference type="PROSITE" id="PS50088">
    <property type="entry name" value="ANK_REPEAT"/>
    <property type="match status" value="7"/>
</dbReference>
<evidence type="ECO:0008006" key="7">
    <source>
        <dbReference type="Google" id="ProtNLM"/>
    </source>
</evidence>
<evidence type="ECO:0000313" key="5">
    <source>
        <dbReference type="EMBL" id="KAK6340277.1"/>
    </source>
</evidence>
<dbReference type="InterPro" id="IPR002110">
    <property type="entry name" value="Ankyrin_rpt"/>
</dbReference>
<dbReference type="Proteomes" id="UP001373714">
    <property type="component" value="Unassembled WGS sequence"/>
</dbReference>
<dbReference type="InterPro" id="IPR056884">
    <property type="entry name" value="NPHP3-like_N"/>
</dbReference>
<dbReference type="Gene3D" id="1.25.40.20">
    <property type="entry name" value="Ankyrin repeat-containing domain"/>
    <property type="match status" value="4"/>
</dbReference>
<protein>
    <recommendedName>
        <fullName evidence="7">Nucleoside phosphorylase domain-containing protein</fullName>
    </recommendedName>
</protein>
<keyword evidence="1" id="KW-0677">Repeat</keyword>
<dbReference type="InterPro" id="IPR053137">
    <property type="entry name" value="NLR-like"/>
</dbReference>
<evidence type="ECO:0000259" key="4">
    <source>
        <dbReference type="Pfam" id="PF24883"/>
    </source>
</evidence>
<feature type="domain" description="Nephrocystin 3-like N-terminal" evidence="4">
    <location>
        <begin position="387"/>
        <end position="554"/>
    </location>
</feature>
<dbReference type="InterPro" id="IPR035994">
    <property type="entry name" value="Nucleoside_phosphorylase_sf"/>
</dbReference>
<name>A0AAV9UDR6_9PEZI</name>
<dbReference type="InterPro" id="IPR027417">
    <property type="entry name" value="P-loop_NTPase"/>
</dbReference>
<organism evidence="5 6">
    <name type="scientific">Orbilia blumenaviensis</name>
    <dbReference type="NCBI Taxonomy" id="1796055"/>
    <lineage>
        <taxon>Eukaryota</taxon>
        <taxon>Fungi</taxon>
        <taxon>Dikarya</taxon>
        <taxon>Ascomycota</taxon>
        <taxon>Pezizomycotina</taxon>
        <taxon>Orbiliomycetes</taxon>
        <taxon>Orbiliales</taxon>
        <taxon>Orbiliaceae</taxon>
        <taxon>Orbilia</taxon>
    </lineage>
</organism>
<dbReference type="GO" id="GO:0003824">
    <property type="term" value="F:catalytic activity"/>
    <property type="evidence" value="ECO:0007669"/>
    <property type="project" value="InterPro"/>
</dbReference>
<evidence type="ECO:0000256" key="2">
    <source>
        <dbReference type="PROSITE-ProRule" id="PRU00023"/>
    </source>
</evidence>
<dbReference type="PANTHER" id="PTHR46082:SF11">
    <property type="entry name" value="AAA+ ATPASE DOMAIN-CONTAINING PROTEIN-RELATED"/>
    <property type="match status" value="1"/>
</dbReference>
<dbReference type="SUPFAM" id="SSF52540">
    <property type="entry name" value="P-loop containing nucleoside triphosphate hydrolases"/>
    <property type="match status" value="1"/>
</dbReference>
<dbReference type="EMBL" id="JAVHNS010000011">
    <property type="protein sequence ID" value="KAK6340277.1"/>
    <property type="molecule type" value="Genomic_DNA"/>
</dbReference>
<dbReference type="InterPro" id="IPR054471">
    <property type="entry name" value="GPIID_WHD"/>
</dbReference>
<evidence type="ECO:0000313" key="6">
    <source>
        <dbReference type="Proteomes" id="UP001373714"/>
    </source>
</evidence>
<feature type="repeat" description="ANK" evidence="2">
    <location>
        <begin position="1309"/>
        <end position="1341"/>
    </location>
</feature>
<dbReference type="Pfam" id="PF22939">
    <property type="entry name" value="WHD_GPIID"/>
    <property type="match status" value="1"/>
</dbReference>
<sequence>MSDPKNYSVGWICAISTESIAANLFLDEIHEDAEPIPQGDNNVYTVGKMGKHNVVIATLPYGEYGVSSAASVARDMLRTFPNIRIGLMVGIGGGAPTRQNDIRLGDVVVSFPRGGNSGVFKYDFGKVTQNQEFQHTGFLNQPPALVRAAVGKQKDVYEMYGNGIQDKIKKVLRDKKRLERRYKQPDPNTDKLYLSSFVHPTNDDRDCEEVCGDAETVLVDRNERDEEDDFPKIHYGLIASADKLMKDALVRDRLAQEHSVLCFEMEAAGLMNHFPCLVIRGICDYSDSHKNKKWQGYAAMTAAAYAKDLLSRIAPTNIEAEKRISDSISQIQGTLVELQGSISDVQEGVGELRNEQLHRTRNEILEWLTPIDYFDQQAFNLRKQQPGSCQWFLEHTKFQKWLDHGIDKRIMFCPGIPGAGKTILTAMVINQLQSRFREDPKIGIAYFYCNFQRHNEQKIDDILMSLLKQLTQQQISIPDVVQGLYKKCTSRKFRPHTDEIIAAIHSVSKLYTRVFFLIDALDECQVEEGCRTKLLSQVLEFHENLSVNFFLTSRYVADIQEKLNSKGTVALPIRAEDGDIRVFIDGYMPRFLVRSVDDALKKEIEDTVLGAAGGMFLLVPLHMDTLAQLPTVGHLELVLKNLPRGLDATYNQAMGRIEKQGEHIATLAKLILSWATYAKRQLSIGELQEAIATSTAIEETPGGNELNRKFVPTIETIGSICAGLIVVDAESGIVRLAHYTIREYFEGTGKSWIPDAESRMATACLTYLSFRTFDSGYCRTRLEYSERQRVNQLYQYAALNWASHMSPISRKSVNMTQALHFLNSIPSSEGCMQVIISMKYPWLGWKHIQQLDTKVPSGSFFTKIRWTPGGGSPVGVHLAAFLGLRAVIEEFISQGVDLDAKDGFGRTPLAWSAASGSILVSELLLDNGANINTWDYTFKKPFDIAAEGGYLEFVQLLVDRDAKFTVETTDSKTMASQALVHKTTMLHEAVQMGYTEIFRMLLEGIALDNIDLYKILISLAVERGRTKILRILLDKTADIDVQGIVWDHGFFGEALSLAGALGQDRFEEAKLILKRAVGQLTEYPPFPQPLGLTNLNIYMLLTTAIECQRKDIVELLIKWGIDINIGASLGDLPIKYAIRLGSKSIAMKILVLLLDAGANLESRDLDDYTPLFYAAGQGNSEAVALLLEKGANIYAEHRGGGLLSVALNFEPPDDSSKYMDMIESILAAGADTEHRDGNGETALVRAIKRQHKLPIISLLINWGANIEARCNLGQTPLMNALQMENRARGASVSRFLLDQGADVGARSPNGWTPLFWAVSMKHRWALGLILGRGAEINIKDNVGMTPLMLAVNDYSGGEDSTIIELLLDGGASMEAGGVDSGGTMLHISVKKGSVTLTRKLLERGADMHAEDGNGQTPIQLALEHADETDGEIAELFVEWYTYYGTFT</sequence>
<proteinExistence type="predicted"/>
<reference evidence="5 6" key="1">
    <citation type="submission" date="2019-10" db="EMBL/GenBank/DDBJ databases">
        <authorList>
            <person name="Palmer J.M."/>
        </authorList>
    </citation>
    <scope>NUCLEOTIDE SEQUENCE [LARGE SCALE GENOMIC DNA]</scope>
    <source>
        <strain evidence="5 6">TWF730</strain>
    </source>
</reference>
<dbReference type="PANTHER" id="PTHR46082">
    <property type="entry name" value="ATP/GTP-BINDING PROTEIN-RELATED"/>
    <property type="match status" value="1"/>
</dbReference>
<dbReference type="InterPro" id="IPR036770">
    <property type="entry name" value="Ankyrin_rpt-contain_sf"/>
</dbReference>
<gene>
    <name evidence="5" type="ORF">TWF730_002041</name>
</gene>
<dbReference type="SUPFAM" id="SSF53167">
    <property type="entry name" value="Purine and uridine phosphorylases"/>
    <property type="match status" value="1"/>
</dbReference>
<feature type="domain" description="GPI inositol-deacylase winged helix" evidence="3">
    <location>
        <begin position="662"/>
        <end position="745"/>
    </location>
</feature>
<evidence type="ECO:0000259" key="3">
    <source>
        <dbReference type="Pfam" id="PF22939"/>
    </source>
</evidence>
<keyword evidence="2" id="KW-0040">ANK repeat</keyword>
<feature type="repeat" description="ANK" evidence="2">
    <location>
        <begin position="1238"/>
        <end position="1271"/>
    </location>
</feature>
<dbReference type="Gene3D" id="3.40.50.300">
    <property type="entry name" value="P-loop containing nucleotide triphosphate hydrolases"/>
    <property type="match status" value="1"/>
</dbReference>
<feature type="repeat" description="ANK" evidence="2">
    <location>
        <begin position="1380"/>
        <end position="1412"/>
    </location>
</feature>
<dbReference type="SUPFAM" id="SSF48403">
    <property type="entry name" value="Ankyrin repeat"/>
    <property type="match status" value="2"/>
</dbReference>
<feature type="repeat" description="ANK" evidence="2">
    <location>
        <begin position="904"/>
        <end position="936"/>
    </location>
</feature>
<dbReference type="Gene3D" id="3.40.50.1580">
    <property type="entry name" value="Nucleoside phosphorylase domain"/>
    <property type="match status" value="1"/>
</dbReference>
<dbReference type="PROSITE" id="PS50297">
    <property type="entry name" value="ANK_REP_REGION"/>
    <property type="match status" value="4"/>
</dbReference>
<dbReference type="Pfam" id="PF12796">
    <property type="entry name" value="Ank_2"/>
    <property type="match status" value="4"/>
</dbReference>
<evidence type="ECO:0000256" key="1">
    <source>
        <dbReference type="ARBA" id="ARBA00022737"/>
    </source>
</evidence>
<feature type="repeat" description="ANK" evidence="2">
    <location>
        <begin position="1166"/>
        <end position="1198"/>
    </location>
</feature>
<dbReference type="GO" id="GO:0009116">
    <property type="term" value="P:nucleoside metabolic process"/>
    <property type="evidence" value="ECO:0007669"/>
    <property type="project" value="InterPro"/>
</dbReference>
<feature type="repeat" description="ANK" evidence="2">
    <location>
        <begin position="1272"/>
        <end position="1308"/>
    </location>
</feature>
<dbReference type="SMART" id="SM00248">
    <property type="entry name" value="ANK"/>
    <property type="match status" value="13"/>
</dbReference>
<keyword evidence="6" id="KW-1185">Reference proteome</keyword>
<dbReference type="Pfam" id="PF24883">
    <property type="entry name" value="NPHP3_N"/>
    <property type="match status" value="1"/>
</dbReference>
<feature type="repeat" description="ANK" evidence="2">
    <location>
        <begin position="1129"/>
        <end position="1165"/>
    </location>
</feature>
<accession>A0AAV9UDR6</accession>